<evidence type="ECO:0000256" key="1">
    <source>
        <dbReference type="SAM" id="Phobius"/>
    </source>
</evidence>
<dbReference type="EMBL" id="CP003989">
    <property type="protein sequence ID" value="AGA32960.1"/>
    <property type="molecule type" value="Genomic_DNA"/>
</dbReference>
<dbReference type="AlphaFoldDB" id="L0DVF6"/>
<dbReference type="RefSeq" id="WP_015258097.1">
    <property type="nucleotide sequence ID" value="NC_019902.2"/>
</dbReference>
<evidence type="ECO:0000313" key="3">
    <source>
        <dbReference type="Proteomes" id="UP000010809"/>
    </source>
</evidence>
<feature type="transmembrane region" description="Helical" evidence="1">
    <location>
        <begin position="143"/>
        <end position="162"/>
    </location>
</feature>
<gene>
    <name evidence="2" type="ordered locus">TVNIR_1287</name>
</gene>
<protein>
    <submittedName>
        <fullName evidence="2">Sulfatase</fullName>
    </submittedName>
</protein>
<organism evidence="2 3">
    <name type="scientific">Thioalkalivibrio nitratireducens (strain DSM 14787 / UNIQEM 213 / ALEN2)</name>
    <dbReference type="NCBI Taxonomy" id="1255043"/>
    <lineage>
        <taxon>Bacteria</taxon>
        <taxon>Pseudomonadati</taxon>
        <taxon>Pseudomonadota</taxon>
        <taxon>Gammaproteobacteria</taxon>
        <taxon>Chromatiales</taxon>
        <taxon>Ectothiorhodospiraceae</taxon>
        <taxon>Thioalkalivibrio</taxon>
    </lineage>
</organism>
<dbReference type="STRING" id="1255043.TVNIR_1287"/>
<proteinExistence type="predicted"/>
<dbReference type="Gene3D" id="3.40.720.10">
    <property type="entry name" value="Alkaline Phosphatase, subunit A"/>
    <property type="match status" value="1"/>
</dbReference>
<name>L0DVF6_THIND</name>
<sequence>MLRLLIIFGLLNLLFLALEIPRHAGFGPNWLALDAALLAGLFALLPPGRGTTRIARLAGWLFAVLTLLTLADAFARLSLSRPVNLYVDYPLARSVYHLTAGNVALPGALLAALLVLLAVAAIGLLVSRLLVRLPGGRGTAQTGLATVLILVGAAGTTAFHAGEAVPNLPRAITPGITLVLDQFRFGREARSERLAFETELERERDDGSGTRLEGLAGIDVIVGFIESYGVSALFDDRYSPVVGARLDALGRRADESGLHVATGLVNAPMFGGQSWLTHASLLSGLWISSQTRYELLLGTERSTLVRDFERTGHRTLAVMPAIVRSWPEGRWYGFDKILGAGDIPYAGPAFNWVTIPDQYVWAHFEQKLRRSDDRPVFAKLALVSSHAPWVPVLPVLDDWDAIGDGSVFRQWEGSGEAPEAVWRDPARVREAYADSVAYALEVAGAYTVRYTDERTLLVLIGDHQPASIITGRDPSPAVPVHVVSGDPALLEPFIQRGFVPGVWPDGEFTGTGMDRFRHWLHEAFGR</sequence>
<accession>L0DVF6</accession>
<dbReference type="SUPFAM" id="SSF53649">
    <property type="entry name" value="Alkaline phosphatase-like"/>
    <property type="match status" value="1"/>
</dbReference>
<dbReference type="PATRIC" id="fig|1255043.3.peg.1301"/>
<dbReference type="OrthoDB" id="1376015at2"/>
<feature type="transmembrane region" description="Helical" evidence="1">
    <location>
        <begin position="29"/>
        <end position="45"/>
    </location>
</feature>
<keyword evidence="1" id="KW-0472">Membrane</keyword>
<feature type="transmembrane region" description="Helical" evidence="1">
    <location>
        <begin position="108"/>
        <end position="131"/>
    </location>
</feature>
<reference evidence="2" key="1">
    <citation type="submission" date="2015-12" db="EMBL/GenBank/DDBJ databases">
        <authorList>
            <person name="Tikhonova T.V."/>
            <person name="Pavlov A.R."/>
            <person name="Beletsky A.V."/>
            <person name="Mardanov A.V."/>
            <person name="Sorokin D.Y."/>
            <person name="Ravin N.V."/>
            <person name="Popov V.O."/>
        </authorList>
    </citation>
    <scope>NUCLEOTIDE SEQUENCE</scope>
    <source>
        <strain evidence="2">DSM 14787</strain>
    </source>
</reference>
<feature type="transmembrane region" description="Helical" evidence="1">
    <location>
        <begin position="57"/>
        <end position="79"/>
    </location>
</feature>
<keyword evidence="1" id="KW-0812">Transmembrane</keyword>
<dbReference type="Proteomes" id="UP000010809">
    <property type="component" value="Chromosome"/>
</dbReference>
<evidence type="ECO:0000313" key="2">
    <source>
        <dbReference type="EMBL" id="AGA32960.1"/>
    </source>
</evidence>
<dbReference type="KEGG" id="tni:TVNIR_1287"/>
<dbReference type="InterPro" id="IPR017850">
    <property type="entry name" value="Alkaline_phosphatase_core_sf"/>
</dbReference>
<keyword evidence="1" id="KW-1133">Transmembrane helix</keyword>
<dbReference type="eggNOG" id="COG3119">
    <property type="taxonomic scope" value="Bacteria"/>
</dbReference>
<keyword evidence="3" id="KW-1185">Reference proteome</keyword>
<dbReference type="HOGENOM" id="CLU_018391_0_0_6"/>